<keyword evidence="5" id="KW-1185">Reference proteome</keyword>
<dbReference type="CDD" id="cd05471">
    <property type="entry name" value="pepsin_like"/>
    <property type="match status" value="1"/>
</dbReference>
<evidence type="ECO:0000313" key="4">
    <source>
        <dbReference type="EMBL" id="KIK56947.1"/>
    </source>
</evidence>
<dbReference type="InterPro" id="IPR033121">
    <property type="entry name" value="PEPTIDASE_A1"/>
</dbReference>
<dbReference type="EMBL" id="KN834794">
    <property type="protein sequence ID" value="KIK56947.1"/>
    <property type="molecule type" value="Genomic_DNA"/>
</dbReference>
<feature type="domain" description="Peptidase A1" evidence="3">
    <location>
        <begin position="74"/>
        <end position="422"/>
    </location>
</feature>
<name>A0A0D0CFT0_9AGAR</name>
<proteinExistence type="inferred from homology"/>
<evidence type="ECO:0000259" key="3">
    <source>
        <dbReference type="PROSITE" id="PS51767"/>
    </source>
</evidence>
<dbReference type="PANTHER" id="PTHR47966:SF51">
    <property type="entry name" value="BETA-SITE APP-CLEAVING ENZYME, ISOFORM A-RELATED"/>
    <property type="match status" value="1"/>
</dbReference>
<evidence type="ECO:0000256" key="1">
    <source>
        <dbReference type="ARBA" id="ARBA00007447"/>
    </source>
</evidence>
<dbReference type="GO" id="GO:0004190">
    <property type="term" value="F:aspartic-type endopeptidase activity"/>
    <property type="evidence" value="ECO:0007669"/>
    <property type="project" value="InterPro"/>
</dbReference>
<evidence type="ECO:0000313" key="5">
    <source>
        <dbReference type="Proteomes" id="UP000053593"/>
    </source>
</evidence>
<dbReference type="SUPFAM" id="SSF50630">
    <property type="entry name" value="Acid proteases"/>
    <property type="match status" value="1"/>
</dbReference>
<gene>
    <name evidence="4" type="ORF">GYMLUDRAFT_87170</name>
</gene>
<feature type="chain" id="PRO_5002208334" description="Peptidase A1 domain-containing protein" evidence="2">
    <location>
        <begin position="32"/>
        <end position="465"/>
    </location>
</feature>
<protein>
    <recommendedName>
        <fullName evidence="3">Peptidase A1 domain-containing protein</fullName>
    </recommendedName>
</protein>
<dbReference type="PANTHER" id="PTHR47966">
    <property type="entry name" value="BETA-SITE APP-CLEAVING ENZYME, ISOFORM A-RELATED"/>
    <property type="match status" value="1"/>
</dbReference>
<dbReference type="OrthoDB" id="15189at2759"/>
<dbReference type="HOGENOM" id="CLU_013253_8_0_1"/>
<dbReference type="Proteomes" id="UP000053593">
    <property type="component" value="Unassembled WGS sequence"/>
</dbReference>
<dbReference type="PROSITE" id="PS51767">
    <property type="entry name" value="PEPTIDASE_A1"/>
    <property type="match status" value="1"/>
</dbReference>
<dbReference type="Pfam" id="PF00026">
    <property type="entry name" value="Asp"/>
    <property type="match status" value="1"/>
</dbReference>
<dbReference type="GO" id="GO:0006508">
    <property type="term" value="P:proteolysis"/>
    <property type="evidence" value="ECO:0007669"/>
    <property type="project" value="InterPro"/>
</dbReference>
<dbReference type="InterPro" id="IPR034164">
    <property type="entry name" value="Pepsin-like_dom"/>
</dbReference>
<dbReference type="AlphaFoldDB" id="A0A0D0CFT0"/>
<feature type="signal peptide" evidence="2">
    <location>
        <begin position="1"/>
        <end position="31"/>
    </location>
</feature>
<reference evidence="4 5" key="1">
    <citation type="submission" date="2014-04" db="EMBL/GenBank/DDBJ databases">
        <title>Evolutionary Origins and Diversification of the Mycorrhizal Mutualists.</title>
        <authorList>
            <consortium name="DOE Joint Genome Institute"/>
            <consortium name="Mycorrhizal Genomics Consortium"/>
            <person name="Kohler A."/>
            <person name="Kuo A."/>
            <person name="Nagy L.G."/>
            <person name="Floudas D."/>
            <person name="Copeland A."/>
            <person name="Barry K.W."/>
            <person name="Cichocki N."/>
            <person name="Veneault-Fourrey C."/>
            <person name="LaButti K."/>
            <person name="Lindquist E.A."/>
            <person name="Lipzen A."/>
            <person name="Lundell T."/>
            <person name="Morin E."/>
            <person name="Murat C."/>
            <person name="Riley R."/>
            <person name="Ohm R."/>
            <person name="Sun H."/>
            <person name="Tunlid A."/>
            <person name="Henrissat B."/>
            <person name="Grigoriev I.V."/>
            <person name="Hibbett D.S."/>
            <person name="Martin F."/>
        </authorList>
    </citation>
    <scope>NUCLEOTIDE SEQUENCE [LARGE SCALE GENOMIC DNA]</scope>
    <source>
        <strain evidence="4 5">FD-317 M1</strain>
    </source>
</reference>
<evidence type="ECO:0000256" key="2">
    <source>
        <dbReference type="SAM" id="SignalP"/>
    </source>
</evidence>
<organism evidence="4 5">
    <name type="scientific">Collybiopsis luxurians FD-317 M1</name>
    <dbReference type="NCBI Taxonomy" id="944289"/>
    <lineage>
        <taxon>Eukaryota</taxon>
        <taxon>Fungi</taxon>
        <taxon>Dikarya</taxon>
        <taxon>Basidiomycota</taxon>
        <taxon>Agaricomycotina</taxon>
        <taxon>Agaricomycetes</taxon>
        <taxon>Agaricomycetidae</taxon>
        <taxon>Agaricales</taxon>
        <taxon>Marasmiineae</taxon>
        <taxon>Omphalotaceae</taxon>
        <taxon>Collybiopsis</taxon>
        <taxon>Collybiopsis luxurians</taxon>
    </lineage>
</organism>
<dbReference type="InterPro" id="IPR021109">
    <property type="entry name" value="Peptidase_aspartic_dom_sf"/>
</dbReference>
<sequence length="465" mass="49614">MGYPTRRHHSLLTRLPAILLLGACATSISSATKIPLNKLHSRGNRYQWKRDDDIGNGSETLNTVLLSNVIDQSYTCNITLGGKSVEVQLDTGSSNLVVPGEIPNSKNLSIPLNVTYAGGNGTGYIETAELEFAGYTIENQAFLNAAVSQLSSGTSGIIGVSIGNASSIRYALNSSAGDTVLDSIFRQNSTDSTNNFITLLLGHSPLEYSNSGSSQPFLENQENVFTIGEVVDGYEQIYSSPKLPIALQTPYETLLDANGVIGPDGKAINTTSLYGNSSQNDQLSVLLDSGTGVTLLPKDVVDSIYGRVPGAQRIVNASDLNPELASLPTLWRLPCTYEVNVSFSFAGQQYPLSPLDTSLNLTGYVGIQDSQDQDICIGGIIEIPPNFINPTKLGAFDAILGDSTLRNIYMLHYFGSFVDGSNSSTPEPYIQLLSTYNATAAHLDFVNTRLGGVDSTGSQPSLLSN</sequence>
<accession>A0A0D0CFT0</accession>
<dbReference type="Gene3D" id="2.40.70.10">
    <property type="entry name" value="Acid Proteases"/>
    <property type="match status" value="2"/>
</dbReference>
<comment type="similarity">
    <text evidence="1">Belongs to the peptidase A1 family.</text>
</comment>
<dbReference type="InterPro" id="IPR001461">
    <property type="entry name" value="Aspartic_peptidase_A1"/>
</dbReference>
<keyword evidence="2" id="KW-0732">Signal</keyword>